<proteinExistence type="inferred from homology"/>
<dbReference type="GO" id="GO:0140359">
    <property type="term" value="F:ABC-type transporter activity"/>
    <property type="evidence" value="ECO:0007669"/>
    <property type="project" value="InterPro"/>
</dbReference>
<evidence type="ECO:0000256" key="3">
    <source>
        <dbReference type="ARBA" id="ARBA00022475"/>
    </source>
</evidence>
<protein>
    <submittedName>
        <fullName evidence="8">Lipopolysaccharide transport system ATP-binding protein</fullName>
    </submittedName>
</protein>
<dbReference type="GO" id="GO:0016020">
    <property type="term" value="C:membrane"/>
    <property type="evidence" value="ECO:0007669"/>
    <property type="project" value="InterPro"/>
</dbReference>
<feature type="region of interest" description="Disordered" evidence="6">
    <location>
        <begin position="248"/>
        <end position="279"/>
    </location>
</feature>
<dbReference type="CDD" id="cd03220">
    <property type="entry name" value="ABC_KpsT_Wzt"/>
    <property type="match status" value="1"/>
</dbReference>
<name>A0A1H3E8V6_9BURK</name>
<dbReference type="SMART" id="SM00382">
    <property type="entry name" value="AAA"/>
    <property type="match status" value="1"/>
</dbReference>
<gene>
    <name evidence="8" type="ORF">SAMN05421547_10190</name>
</gene>
<dbReference type="GeneID" id="94694901"/>
<evidence type="ECO:0000256" key="1">
    <source>
        <dbReference type="ARBA" id="ARBA00005417"/>
    </source>
</evidence>
<dbReference type="EMBL" id="FNPE01000001">
    <property type="protein sequence ID" value="SDX75192.1"/>
    <property type="molecule type" value="Genomic_DNA"/>
</dbReference>
<keyword evidence="3" id="KW-0472">Membrane</keyword>
<accession>A0A1H3E8V6</accession>
<dbReference type="InterPro" id="IPR003593">
    <property type="entry name" value="AAA+_ATPase"/>
</dbReference>
<evidence type="ECO:0000259" key="7">
    <source>
        <dbReference type="PROSITE" id="PS50893"/>
    </source>
</evidence>
<evidence type="ECO:0000256" key="5">
    <source>
        <dbReference type="ARBA" id="ARBA00022840"/>
    </source>
</evidence>
<evidence type="ECO:0000313" key="9">
    <source>
        <dbReference type="Proteomes" id="UP000183417"/>
    </source>
</evidence>
<dbReference type="InterPro" id="IPR029439">
    <property type="entry name" value="Wzt_C"/>
</dbReference>
<dbReference type="InterPro" id="IPR003439">
    <property type="entry name" value="ABC_transporter-like_ATP-bd"/>
</dbReference>
<organism evidence="8 9">
    <name type="scientific">Delftia lacustris</name>
    <dbReference type="NCBI Taxonomy" id="558537"/>
    <lineage>
        <taxon>Bacteria</taxon>
        <taxon>Pseudomonadati</taxon>
        <taxon>Pseudomonadota</taxon>
        <taxon>Betaproteobacteria</taxon>
        <taxon>Burkholderiales</taxon>
        <taxon>Comamonadaceae</taxon>
        <taxon>Delftia</taxon>
    </lineage>
</organism>
<dbReference type="InterPro" id="IPR015860">
    <property type="entry name" value="ABC_transpr_TagH-like"/>
</dbReference>
<comment type="similarity">
    <text evidence="1">Belongs to the ABC transporter superfamily.</text>
</comment>
<evidence type="ECO:0000256" key="6">
    <source>
        <dbReference type="SAM" id="MobiDB-lite"/>
    </source>
</evidence>
<dbReference type="SUPFAM" id="SSF52540">
    <property type="entry name" value="P-loop containing nucleoside triphosphate hydrolases"/>
    <property type="match status" value="1"/>
</dbReference>
<feature type="domain" description="ABC transporter" evidence="7">
    <location>
        <begin position="15"/>
        <end position="254"/>
    </location>
</feature>
<dbReference type="GO" id="GO:0016887">
    <property type="term" value="F:ATP hydrolysis activity"/>
    <property type="evidence" value="ECO:0007669"/>
    <property type="project" value="InterPro"/>
</dbReference>
<feature type="compositionally biased region" description="Low complexity" evidence="6">
    <location>
        <begin position="263"/>
        <end position="277"/>
    </location>
</feature>
<dbReference type="InterPro" id="IPR050683">
    <property type="entry name" value="Bact_Polysacc_Export_ATP-bd"/>
</dbReference>
<keyword evidence="3" id="KW-1003">Cell membrane</keyword>
<keyword evidence="2" id="KW-0813">Transport</keyword>
<dbReference type="PANTHER" id="PTHR46743:SF2">
    <property type="entry name" value="TEICHOIC ACIDS EXPORT ATP-BINDING PROTEIN TAGH"/>
    <property type="match status" value="1"/>
</dbReference>
<evidence type="ECO:0000313" key="8">
    <source>
        <dbReference type="EMBL" id="SDX75192.1"/>
    </source>
</evidence>
<sequence length="424" mass="46069">MNAAMEYKGSQDVALRVEGVGKEYKLYDSPGRRARALLTGKALHRSHWALRDVSFALHRGECLGVIGDNGAGKSTLLKLLAGTLHPSTGSISRDGRVTAILELGAGFHPEFSGRDNLYFGGSLIGIDAAQMRTLEAEIVAFAELGEALDRPVKTYSSGMTVRLAFALVTAVRPDVLIIDEALAVGDQSFQKKCIERILDFRRSGCTILFCSHSPYHIRHLCDRALWLVKGQVHALGETESVLAAYEAASRAGEEPGQSSGEHPQALPQQQAQADAALSNKPHASDAAHLLSVDMPGLDAAQASADGLPILRGHDLELRFRAHVPNEAAPSFGFMLEQLNGVGITSVAMHTEGVKPVRQADGSWGMDLRFPELPLHTGDYVVSAYLFDETGLMVMDEWLRFRSLRFISDQPLPGIVHLPHRWEAP</sequence>
<evidence type="ECO:0000256" key="4">
    <source>
        <dbReference type="ARBA" id="ARBA00022741"/>
    </source>
</evidence>
<keyword evidence="4" id="KW-0547">Nucleotide-binding</keyword>
<reference evidence="8 9" key="1">
    <citation type="submission" date="2016-10" db="EMBL/GenBank/DDBJ databases">
        <authorList>
            <person name="de Groot N.N."/>
        </authorList>
    </citation>
    <scope>NUCLEOTIDE SEQUENCE [LARGE SCALE GENOMIC DNA]</scope>
    <source>
        <strain evidence="8 9">LMG 24775</strain>
    </source>
</reference>
<keyword evidence="5 8" id="KW-0067">ATP-binding</keyword>
<dbReference type="CDD" id="cd10147">
    <property type="entry name" value="Wzt_C-like"/>
    <property type="match status" value="1"/>
</dbReference>
<dbReference type="RefSeq" id="WP_074920499.1">
    <property type="nucleotide sequence ID" value="NZ_CP141274.1"/>
</dbReference>
<dbReference type="Pfam" id="PF00005">
    <property type="entry name" value="ABC_tran"/>
    <property type="match status" value="1"/>
</dbReference>
<dbReference type="InterPro" id="IPR027417">
    <property type="entry name" value="P-loop_NTPase"/>
</dbReference>
<dbReference type="PANTHER" id="PTHR46743">
    <property type="entry name" value="TEICHOIC ACIDS EXPORT ATP-BINDING PROTEIN TAGH"/>
    <property type="match status" value="1"/>
</dbReference>
<dbReference type="Proteomes" id="UP000183417">
    <property type="component" value="Unassembled WGS sequence"/>
</dbReference>
<dbReference type="AlphaFoldDB" id="A0A1H3E8V6"/>
<dbReference type="GO" id="GO:0005524">
    <property type="term" value="F:ATP binding"/>
    <property type="evidence" value="ECO:0007669"/>
    <property type="project" value="UniProtKB-KW"/>
</dbReference>
<evidence type="ECO:0000256" key="2">
    <source>
        <dbReference type="ARBA" id="ARBA00022448"/>
    </source>
</evidence>
<dbReference type="Gene3D" id="3.40.50.300">
    <property type="entry name" value="P-loop containing nucleotide triphosphate hydrolases"/>
    <property type="match status" value="1"/>
</dbReference>
<dbReference type="Gene3D" id="2.70.50.60">
    <property type="entry name" value="abc- transporter (atp binding component) like domain"/>
    <property type="match status" value="1"/>
</dbReference>
<dbReference type="PROSITE" id="PS50893">
    <property type="entry name" value="ABC_TRANSPORTER_2"/>
    <property type="match status" value="1"/>
</dbReference>